<sequence length="136" mass="15307">MLAKAGRRIAAQGVRNVDLQEMDAADLEFEDDSFDLVYAPYVISVVPDPVQVTREMHRVCRPGGHVVVLNHFRSENRLMAWAERILSPLTVHIGFKADVDLPAFLLQTGFEPVSIEKVNIPRIWSLVTFRKEGPPA</sequence>
<dbReference type="CDD" id="cd02440">
    <property type="entry name" value="AdoMet_MTases"/>
    <property type="match status" value="1"/>
</dbReference>
<dbReference type="PANTHER" id="PTHR44068:SF11">
    <property type="entry name" value="GERANYL DIPHOSPHATE 2-C-METHYLTRANSFERASE"/>
    <property type="match status" value="1"/>
</dbReference>
<dbReference type="EMBL" id="CASHTH010001635">
    <property type="protein sequence ID" value="CAI8017492.1"/>
    <property type="molecule type" value="Genomic_DNA"/>
</dbReference>
<dbReference type="PANTHER" id="PTHR44068">
    <property type="entry name" value="ZGC:194242"/>
    <property type="match status" value="1"/>
</dbReference>
<proteinExistence type="predicted"/>
<feature type="domain" description="Methyltransferase type 11" evidence="2">
    <location>
        <begin position="1"/>
        <end position="68"/>
    </location>
</feature>
<dbReference type="Gene3D" id="3.40.50.150">
    <property type="entry name" value="Vaccinia Virus protein VP39"/>
    <property type="match status" value="1"/>
</dbReference>
<dbReference type="InterPro" id="IPR029063">
    <property type="entry name" value="SAM-dependent_MTases_sf"/>
</dbReference>
<dbReference type="Pfam" id="PF08241">
    <property type="entry name" value="Methyltransf_11"/>
    <property type="match status" value="1"/>
</dbReference>
<reference evidence="3" key="1">
    <citation type="submission" date="2023-03" db="EMBL/GenBank/DDBJ databases">
        <authorList>
            <person name="Steffen K."/>
            <person name="Cardenas P."/>
        </authorList>
    </citation>
    <scope>NUCLEOTIDE SEQUENCE</scope>
</reference>
<protein>
    <submittedName>
        <fullName evidence="3">Phosphatidylethanolamine N-methyltransferase</fullName>
    </submittedName>
</protein>
<gene>
    <name evidence="3" type="ORF">GBAR_LOCUS10613</name>
</gene>
<organism evidence="3 4">
    <name type="scientific">Geodia barretti</name>
    <name type="common">Barrett's horny sponge</name>
    <dbReference type="NCBI Taxonomy" id="519541"/>
    <lineage>
        <taxon>Eukaryota</taxon>
        <taxon>Metazoa</taxon>
        <taxon>Porifera</taxon>
        <taxon>Demospongiae</taxon>
        <taxon>Heteroscleromorpha</taxon>
        <taxon>Tetractinellida</taxon>
        <taxon>Astrophorina</taxon>
        <taxon>Geodiidae</taxon>
        <taxon>Geodia</taxon>
    </lineage>
</organism>
<dbReference type="SUPFAM" id="SSF53335">
    <property type="entry name" value="S-adenosyl-L-methionine-dependent methyltransferases"/>
    <property type="match status" value="1"/>
</dbReference>
<dbReference type="GO" id="GO:0008757">
    <property type="term" value="F:S-adenosylmethionine-dependent methyltransferase activity"/>
    <property type="evidence" value="ECO:0007669"/>
    <property type="project" value="InterPro"/>
</dbReference>
<dbReference type="AlphaFoldDB" id="A0AA35RW23"/>
<dbReference type="InterPro" id="IPR013216">
    <property type="entry name" value="Methyltransf_11"/>
</dbReference>
<evidence type="ECO:0000256" key="1">
    <source>
        <dbReference type="ARBA" id="ARBA00022679"/>
    </source>
</evidence>
<name>A0AA35RW23_GEOBA</name>
<keyword evidence="1" id="KW-0808">Transferase</keyword>
<dbReference type="InterPro" id="IPR050447">
    <property type="entry name" value="Erg6_SMT_methyltransf"/>
</dbReference>
<evidence type="ECO:0000259" key="2">
    <source>
        <dbReference type="Pfam" id="PF08241"/>
    </source>
</evidence>
<comment type="caution">
    <text evidence="3">The sequence shown here is derived from an EMBL/GenBank/DDBJ whole genome shotgun (WGS) entry which is preliminary data.</text>
</comment>
<evidence type="ECO:0000313" key="4">
    <source>
        <dbReference type="Proteomes" id="UP001174909"/>
    </source>
</evidence>
<dbReference type="Proteomes" id="UP001174909">
    <property type="component" value="Unassembled WGS sequence"/>
</dbReference>
<accession>A0AA35RW23</accession>
<keyword evidence="4" id="KW-1185">Reference proteome</keyword>
<evidence type="ECO:0000313" key="3">
    <source>
        <dbReference type="EMBL" id="CAI8017492.1"/>
    </source>
</evidence>